<gene>
    <name evidence="1" type="ORF">Q5I04_08180</name>
    <name evidence="2" type="ORF">Q5I06_08135</name>
</gene>
<protein>
    <submittedName>
        <fullName evidence="2">Phage major tail tube protein</fullName>
    </submittedName>
</protein>
<reference evidence="2 4" key="1">
    <citation type="submission" date="2023-07" db="EMBL/GenBank/DDBJ databases">
        <title>Unpublished Manusciprt.</title>
        <authorList>
            <person name="Aydin F."/>
            <person name="Tarhane S."/>
            <person name="Saticioglu I.B."/>
            <person name="Karakaya E."/>
            <person name="Abay S."/>
            <person name="Guran O."/>
            <person name="Bozkurt E."/>
            <person name="Uzum N."/>
            <person name="Olgun K."/>
            <person name="Jablonski D."/>
        </authorList>
    </citation>
    <scope>NUCLEOTIDE SEQUENCE</scope>
    <source>
        <strain evidence="4">faydin-H75</strain>
        <strain evidence="2">Faydin-H76</strain>
    </source>
</reference>
<dbReference type="AlphaFoldDB" id="A0AA90PX98"/>
<dbReference type="RefSeq" id="WP_305517718.1">
    <property type="nucleotide sequence ID" value="NZ_JAUPEV010000017.1"/>
</dbReference>
<sequence length="169" mass="19052">MAFNFNAQAFSGGNLFIDGIGCLGVLKSFEPPKIEQETIEQTASIGKYEQVLPTLKPLSAKFVLSNVDMVYFNTLNAYIPQVIYIKSNLSSGGMVKKETQIIATFNGNIKILELPKFEMNKEAELSMEMNVYMFSYQVDKVPAIIYDVHNCIYAINGIDQFLEIRKNIQ</sequence>
<dbReference type="InterPro" id="IPR006498">
    <property type="entry name" value="Tail_tube"/>
</dbReference>
<dbReference type="Pfam" id="PF04985">
    <property type="entry name" value="Phage_tube"/>
    <property type="match status" value="1"/>
</dbReference>
<dbReference type="EMBL" id="JAUYZK010000015">
    <property type="protein sequence ID" value="MDP2539740.1"/>
    <property type="molecule type" value="Genomic_DNA"/>
</dbReference>
<proteinExistence type="predicted"/>
<keyword evidence="4" id="KW-1185">Reference proteome</keyword>
<name>A0AA90PX98_9HELI</name>
<dbReference type="Proteomes" id="UP001177258">
    <property type="component" value="Unassembled WGS sequence"/>
</dbReference>
<reference evidence="1" key="2">
    <citation type="submission" date="2023-07" db="EMBL/GenBank/DDBJ databases">
        <authorList>
            <person name="Aydin F."/>
            <person name="Tarhane S."/>
            <person name="Saticioglu I.B."/>
            <person name="Karakaya E."/>
            <person name="Abay S."/>
            <person name="Guran O."/>
            <person name="Bozkurt E."/>
            <person name="Uzum N."/>
            <person name="Olgun K."/>
            <person name="Jablonski D."/>
        </authorList>
    </citation>
    <scope>NUCLEOTIDE SEQUENCE</scope>
    <source>
        <strain evidence="1">Faydin-H75</strain>
    </source>
</reference>
<dbReference type="Proteomes" id="UP001240777">
    <property type="component" value="Unassembled WGS sequence"/>
</dbReference>
<evidence type="ECO:0000313" key="1">
    <source>
        <dbReference type="EMBL" id="MDO7253879.1"/>
    </source>
</evidence>
<reference evidence="1 3" key="3">
    <citation type="journal article" date="2024" name="Syst. Appl. Microbiol.">
        <title>Helicobacter cappadocius sp. nov., from lizards: The first psychrotrophic Helicobacter species.</title>
        <authorList>
            <person name="Aydin F."/>
            <person name="Tarhane S."/>
            <person name="Karakaya E."/>
            <person name="Abay S."/>
            <person name="Kayman T."/>
            <person name="Guran O."/>
            <person name="Bozkurt E."/>
            <person name="Uzum N."/>
            <person name="Avci A."/>
            <person name="Olgun K."/>
            <person name="Jablonski D."/>
            <person name="Guran C."/>
            <person name="Burcin Saticioglu I."/>
        </authorList>
    </citation>
    <scope>NUCLEOTIDE SEQUENCE [LARGE SCALE GENOMIC DNA]</scope>
    <source>
        <strain evidence="1">Faydin-H75</strain>
        <strain evidence="3">faydin-H76</strain>
    </source>
</reference>
<comment type="caution">
    <text evidence="2">The sequence shown here is derived from an EMBL/GenBank/DDBJ whole genome shotgun (WGS) entry which is preliminary data.</text>
</comment>
<evidence type="ECO:0000313" key="3">
    <source>
        <dbReference type="Proteomes" id="UP001177258"/>
    </source>
</evidence>
<accession>A0AA90PX98</accession>
<evidence type="ECO:0000313" key="2">
    <source>
        <dbReference type="EMBL" id="MDP2539740.1"/>
    </source>
</evidence>
<dbReference type="EMBL" id="JAUPEV010000017">
    <property type="protein sequence ID" value="MDO7253879.1"/>
    <property type="molecule type" value="Genomic_DNA"/>
</dbReference>
<organism evidence="2 3">
    <name type="scientific">Helicobacter cappadocius</name>
    <dbReference type="NCBI Taxonomy" id="3063998"/>
    <lineage>
        <taxon>Bacteria</taxon>
        <taxon>Pseudomonadati</taxon>
        <taxon>Campylobacterota</taxon>
        <taxon>Epsilonproteobacteria</taxon>
        <taxon>Campylobacterales</taxon>
        <taxon>Helicobacteraceae</taxon>
        <taxon>Helicobacter</taxon>
    </lineage>
</organism>
<evidence type="ECO:0000313" key="4">
    <source>
        <dbReference type="Proteomes" id="UP001240777"/>
    </source>
</evidence>